<gene>
    <name evidence="5" type="ORF">QJS35_22925</name>
</gene>
<proteinExistence type="inferred from homology"/>
<dbReference type="Gene3D" id="3.30.1490.70">
    <property type="match status" value="1"/>
</dbReference>
<keyword evidence="6" id="KW-1185">Reference proteome</keyword>
<dbReference type="InterPro" id="IPR012340">
    <property type="entry name" value="NA-bd_OB-fold"/>
</dbReference>
<dbReference type="SUPFAM" id="SSF56091">
    <property type="entry name" value="DNA ligase/mRNA capping enzyme, catalytic domain"/>
    <property type="match status" value="1"/>
</dbReference>
<dbReference type="InterPro" id="IPR050191">
    <property type="entry name" value="ATP-dep_DNA_ligase"/>
</dbReference>
<evidence type="ECO:0000256" key="3">
    <source>
        <dbReference type="ARBA" id="ARBA00034003"/>
    </source>
</evidence>
<dbReference type="PROSITE" id="PS50160">
    <property type="entry name" value="DNA_LIGASE_A3"/>
    <property type="match status" value="1"/>
</dbReference>
<dbReference type="PANTHER" id="PTHR45674">
    <property type="entry name" value="DNA LIGASE 1/3 FAMILY MEMBER"/>
    <property type="match status" value="1"/>
</dbReference>
<evidence type="ECO:0000313" key="6">
    <source>
        <dbReference type="Proteomes" id="UP001493487"/>
    </source>
</evidence>
<evidence type="ECO:0000259" key="4">
    <source>
        <dbReference type="PROSITE" id="PS50160"/>
    </source>
</evidence>
<dbReference type="Proteomes" id="UP001493487">
    <property type="component" value="Unassembled WGS sequence"/>
</dbReference>
<dbReference type="Pfam" id="PF01068">
    <property type="entry name" value="DNA_ligase_A_M"/>
    <property type="match status" value="1"/>
</dbReference>
<dbReference type="EMBL" id="JASKHM010000014">
    <property type="protein sequence ID" value="MEQ4485246.1"/>
    <property type="molecule type" value="Genomic_DNA"/>
</dbReference>
<comment type="similarity">
    <text evidence="1">Belongs to the ATP-dependent DNA ligase family.</text>
</comment>
<sequence>MFLAPMLLEKREKPFDDARYIFEPKIDGHRMVLSIEYGVVRLYTRHNNEVTRQYPELHNVPIEDNSDVVLDGEVACINPETGSIDFELIQKRFKMRKPMTIQAATNRQPVIFFAFDILRYKGKDLRGLTLMERKAVLFQVLAENKNFSLIINVEGAGKAMFRAIEEKKLEGIVAKKKLSRYVGGKSENWLKIINYTYAEVRIAGYRKDQFGWLLRHRDRNVGILEFAVPSAHRAAFYGVAKGLVTGEDHDFVYVEPRINVRVRFRNWTRAGMLRTPEFVDFVI</sequence>
<comment type="caution">
    <text evidence="5">The sequence shown here is derived from an EMBL/GenBank/DDBJ whole genome shotgun (WGS) entry which is preliminary data.</text>
</comment>
<keyword evidence="2 5" id="KW-0436">Ligase</keyword>
<evidence type="ECO:0000313" key="5">
    <source>
        <dbReference type="EMBL" id="MEQ4485246.1"/>
    </source>
</evidence>
<dbReference type="Gene3D" id="3.30.470.30">
    <property type="entry name" value="DNA ligase/mRNA capping enzyme"/>
    <property type="match status" value="1"/>
</dbReference>
<dbReference type="RefSeq" id="WP_232187321.1">
    <property type="nucleotide sequence ID" value="NZ_JAIOAP010000012.1"/>
</dbReference>
<dbReference type="PANTHER" id="PTHR45674:SF4">
    <property type="entry name" value="DNA LIGASE 1"/>
    <property type="match status" value="1"/>
</dbReference>
<comment type="catalytic activity">
    <reaction evidence="3">
        <text>ATP + (deoxyribonucleotide)n-3'-hydroxyl + 5'-phospho-(deoxyribonucleotide)m = (deoxyribonucleotide)n+m + AMP + diphosphate.</text>
        <dbReference type="EC" id="6.5.1.1"/>
    </reaction>
</comment>
<accession>A0ABV1L094</accession>
<dbReference type="CDD" id="cd07906">
    <property type="entry name" value="Adenylation_DNA_ligase_LigD_LigC"/>
    <property type="match status" value="1"/>
</dbReference>
<organism evidence="5 6">
    <name type="scientific">Cohnella silvisoli</name>
    <dbReference type="NCBI Taxonomy" id="2873699"/>
    <lineage>
        <taxon>Bacteria</taxon>
        <taxon>Bacillati</taxon>
        <taxon>Bacillota</taxon>
        <taxon>Bacilli</taxon>
        <taxon>Bacillales</taxon>
        <taxon>Paenibacillaceae</taxon>
        <taxon>Cohnella</taxon>
    </lineage>
</organism>
<reference evidence="5 6" key="1">
    <citation type="journal article" date="2023" name="Genome Announc.">
        <title>Pan-Genome Analyses of the Genus Cohnella and Proposal of the Novel Species Cohnella silvisoli sp. nov., Isolated from Forest Soil.</title>
        <authorList>
            <person name="Wang C."/>
            <person name="Mao L."/>
            <person name="Bao G."/>
            <person name="Zhu H."/>
        </authorList>
    </citation>
    <scope>NUCLEOTIDE SEQUENCE [LARGE SCALE GENOMIC DNA]</scope>
    <source>
        <strain evidence="5 6">NL03-T5-1</strain>
    </source>
</reference>
<evidence type="ECO:0000256" key="2">
    <source>
        <dbReference type="ARBA" id="ARBA00022598"/>
    </source>
</evidence>
<dbReference type="SUPFAM" id="SSF50249">
    <property type="entry name" value="Nucleic acid-binding proteins"/>
    <property type="match status" value="1"/>
</dbReference>
<evidence type="ECO:0000256" key="1">
    <source>
        <dbReference type="ARBA" id="ARBA00007572"/>
    </source>
</evidence>
<feature type="domain" description="ATP-dependent DNA ligase family profile" evidence="4">
    <location>
        <begin position="103"/>
        <end position="252"/>
    </location>
</feature>
<dbReference type="NCBIfam" id="NF005796">
    <property type="entry name" value="PRK07636.1"/>
    <property type="match status" value="1"/>
</dbReference>
<name>A0ABV1L094_9BACL</name>
<protein>
    <submittedName>
        <fullName evidence="5">ATP-dependent DNA ligase</fullName>
    </submittedName>
</protein>
<dbReference type="GO" id="GO:0016874">
    <property type="term" value="F:ligase activity"/>
    <property type="evidence" value="ECO:0007669"/>
    <property type="project" value="UniProtKB-KW"/>
</dbReference>
<dbReference type="InterPro" id="IPR012310">
    <property type="entry name" value="DNA_ligase_ATP-dep_cent"/>
</dbReference>